<dbReference type="PANTHER" id="PTHR11452:SF91">
    <property type="entry name" value="ALPHA-GALACTOSIDASE A-RELATED"/>
    <property type="match status" value="1"/>
</dbReference>
<feature type="domain" description="Alpha-galactosidase NEW3" evidence="9">
    <location>
        <begin position="442"/>
        <end position="518"/>
    </location>
</feature>
<dbReference type="Gene3D" id="3.20.20.70">
    <property type="entry name" value="Aldolase class I"/>
    <property type="match status" value="1"/>
</dbReference>
<dbReference type="InterPro" id="IPR013785">
    <property type="entry name" value="Aldolase_TIM"/>
</dbReference>
<dbReference type="InterPro" id="IPR041233">
    <property type="entry name" value="Melibiase_C"/>
</dbReference>
<evidence type="ECO:0000256" key="7">
    <source>
        <dbReference type="RuleBase" id="RU361168"/>
    </source>
</evidence>
<keyword evidence="2 8" id="KW-0732">Signal</keyword>
<dbReference type="InterPro" id="IPR002241">
    <property type="entry name" value="Glyco_hydro_27"/>
</dbReference>
<organism evidence="11 12">
    <name type="scientific">Actinacidiphila acidipaludis</name>
    <dbReference type="NCBI Taxonomy" id="2873382"/>
    <lineage>
        <taxon>Bacteria</taxon>
        <taxon>Bacillati</taxon>
        <taxon>Actinomycetota</taxon>
        <taxon>Actinomycetes</taxon>
        <taxon>Kitasatosporales</taxon>
        <taxon>Streptomycetaceae</taxon>
        <taxon>Actinacidiphila</taxon>
    </lineage>
</organism>
<proteinExistence type="inferred from homology"/>
<evidence type="ECO:0000259" key="9">
    <source>
        <dbReference type="Pfam" id="PF10633"/>
    </source>
</evidence>
<dbReference type="EMBL" id="JAINZZ010000013">
    <property type="protein sequence ID" value="MBY8878747.1"/>
    <property type="molecule type" value="Genomic_DNA"/>
</dbReference>
<dbReference type="Pfam" id="PF16499">
    <property type="entry name" value="Melibiase_2"/>
    <property type="match status" value="1"/>
</dbReference>
<dbReference type="Pfam" id="PF17801">
    <property type="entry name" value="Melibiase_C"/>
    <property type="match status" value="1"/>
</dbReference>
<dbReference type="InterPro" id="IPR013780">
    <property type="entry name" value="Glyco_hydro_b"/>
</dbReference>
<keyword evidence="12" id="KW-1185">Reference proteome</keyword>
<evidence type="ECO:0000256" key="2">
    <source>
        <dbReference type="ARBA" id="ARBA00022729"/>
    </source>
</evidence>
<evidence type="ECO:0000313" key="11">
    <source>
        <dbReference type="EMBL" id="MBY8878747.1"/>
    </source>
</evidence>
<evidence type="ECO:0000256" key="3">
    <source>
        <dbReference type="ARBA" id="ARBA00022734"/>
    </source>
</evidence>
<protein>
    <recommendedName>
        <fullName evidence="7">Alpha-galactosidase</fullName>
        <ecNumber evidence="7">3.2.1.22</ecNumber>
    </recommendedName>
    <alternativeName>
        <fullName evidence="7">Melibiase</fullName>
    </alternativeName>
</protein>
<keyword evidence="7" id="KW-1015">Disulfide bond</keyword>
<dbReference type="CDD" id="cd14792">
    <property type="entry name" value="GH27"/>
    <property type="match status" value="1"/>
</dbReference>
<sequence>MTSPLARRLRRAAAGCGSLAIAVAGLVAAAPSGAAATPATAAQYPNYAPTPPMGWNDWSYYQCDIDENTILGNARALVSSGLAAKGYDTVTTDDCWMAHARDSSGNLVSDPVKFPHGMDWVGAQLHSMGLKFGIYEDAGTATCGGYPGSLGHWQQDADLFAKWGVDYVKLDGCNVPTKPGETDEQSYHDTYAAWSQAMLNTGRPMVFSVSAPAYFEDGPDWDKVIGWSAQVGNLWREGADVALGQESAAAKWSSLKYNYGYNVGLAGLQSPGRWNDPDFLLAGDSGLTRDEIQSQMSLWSVMAAPLISSTDLTHLSADALSVLGNSDVIAVDQDPEGLQGRLVQQGDGYDVLSKPLANGDRAVALFNTSDSAQTITTSAATAGFGPGSSFVLKDLVAKHVTRTTGTIAADVPPHATVLYRVSPGGDRFTAPATTITWHDVSTADHPGTYTLGLSDLGPTGLSDTTIALTAPAGWTVTPSTVRVNRVGAGETATAKVTVTAPRAAPGTTVSTVTATARYVAGAAGGDSVSGPLTITSVVPYPTLADAFNNVGATLESDTAPGNLDGGGDSYSADALAAAGATPGATITANGLTFTWPTAAPGTPDNVATAGEAIELSGQGSALAFLGTETGFTSGQVVVTYTDGTTSTGTLGFPNWCCSTTTDYGAKTALAMDHRNTQAGPANYGVTYRVFSNTVPLTAGKTVRTVTLPNQPAIHVFALAVTP</sequence>
<dbReference type="Gene3D" id="2.60.40.1180">
    <property type="entry name" value="Golgi alpha-mannosidase II"/>
    <property type="match status" value="1"/>
</dbReference>
<keyword evidence="3" id="KW-0430">Lectin</keyword>
<dbReference type="Pfam" id="PF10633">
    <property type="entry name" value="NPCBM_assoc"/>
    <property type="match status" value="1"/>
</dbReference>
<dbReference type="InterPro" id="IPR018905">
    <property type="entry name" value="A-galactase_NEW3"/>
</dbReference>
<dbReference type="SUPFAM" id="SSF51445">
    <property type="entry name" value="(Trans)glycosidases"/>
    <property type="match status" value="1"/>
</dbReference>
<keyword evidence="5" id="KW-0325">Glycoprotein</keyword>
<dbReference type="Proteomes" id="UP000778578">
    <property type="component" value="Unassembled WGS sequence"/>
</dbReference>
<keyword evidence="4 7" id="KW-0378">Hydrolase</keyword>
<dbReference type="InterPro" id="IPR017853">
    <property type="entry name" value="GH"/>
</dbReference>
<comment type="similarity">
    <text evidence="1 7">Belongs to the glycosyl hydrolase 27 family.</text>
</comment>
<dbReference type="RefSeq" id="WP_222962874.1">
    <property type="nucleotide sequence ID" value="NZ_JAINZZ010000013.1"/>
</dbReference>
<dbReference type="PANTHER" id="PTHR11452">
    <property type="entry name" value="ALPHA-GALACTOSIDASE/ALPHA-N-ACETYLGALACTOSAMINIDASE"/>
    <property type="match status" value="1"/>
</dbReference>
<feature type="signal peptide" evidence="8">
    <location>
        <begin position="1"/>
        <end position="41"/>
    </location>
</feature>
<feature type="chain" id="PRO_5046898781" description="Alpha-galactosidase" evidence="8">
    <location>
        <begin position="42"/>
        <end position="722"/>
    </location>
</feature>
<evidence type="ECO:0000256" key="8">
    <source>
        <dbReference type="SAM" id="SignalP"/>
    </source>
</evidence>
<dbReference type="SUPFAM" id="SSF51011">
    <property type="entry name" value="Glycosyl hydrolase domain"/>
    <property type="match status" value="1"/>
</dbReference>
<evidence type="ECO:0000256" key="4">
    <source>
        <dbReference type="ARBA" id="ARBA00022801"/>
    </source>
</evidence>
<gene>
    <name evidence="11" type="ORF">K7862_14030</name>
</gene>
<comment type="caution">
    <text evidence="11">The sequence shown here is derived from an EMBL/GenBank/DDBJ whole genome shotgun (WGS) entry which is preliminary data.</text>
</comment>
<dbReference type="EC" id="3.2.1.22" evidence="7"/>
<evidence type="ECO:0000259" key="10">
    <source>
        <dbReference type="Pfam" id="PF17801"/>
    </source>
</evidence>
<evidence type="ECO:0000256" key="1">
    <source>
        <dbReference type="ARBA" id="ARBA00009743"/>
    </source>
</evidence>
<evidence type="ECO:0000313" key="12">
    <source>
        <dbReference type="Proteomes" id="UP000778578"/>
    </source>
</evidence>
<comment type="catalytic activity">
    <reaction evidence="7">
        <text>Hydrolysis of terminal, non-reducing alpha-D-galactose residues in alpha-D-galactosides, including galactose oligosaccharides, galactomannans and galactolipids.</text>
        <dbReference type="EC" id="3.2.1.22"/>
    </reaction>
</comment>
<keyword evidence="6 7" id="KW-0326">Glycosidase</keyword>
<evidence type="ECO:0000256" key="5">
    <source>
        <dbReference type="ARBA" id="ARBA00023180"/>
    </source>
</evidence>
<feature type="domain" description="Alpha galactosidase C-terminal" evidence="10">
    <location>
        <begin position="347"/>
        <end position="421"/>
    </location>
</feature>
<reference evidence="11 12" key="1">
    <citation type="submission" date="2021-08" db="EMBL/GenBank/DDBJ databases">
        <title>WGS of actinomycetes from Thailand.</title>
        <authorList>
            <person name="Thawai C."/>
        </authorList>
    </citation>
    <scope>NUCLEOTIDE SEQUENCE [LARGE SCALE GENOMIC DNA]</scope>
    <source>
        <strain evidence="11 12">PLK6-54</strain>
    </source>
</reference>
<dbReference type="PRINTS" id="PR00740">
    <property type="entry name" value="GLHYDRLASE27"/>
</dbReference>
<accession>A0ABS7Q9U7</accession>
<name>A0ABS7Q9U7_9ACTN</name>
<evidence type="ECO:0000256" key="6">
    <source>
        <dbReference type="ARBA" id="ARBA00023295"/>
    </source>
</evidence>